<name>A0A8S4QS73_9NEOP</name>
<accession>A0A8S4QS73</accession>
<comment type="caution">
    <text evidence="1">The sequence shown here is derived from an EMBL/GenBank/DDBJ whole genome shotgun (WGS) entry which is preliminary data.</text>
</comment>
<protein>
    <submittedName>
        <fullName evidence="1">Jg25718 protein</fullName>
    </submittedName>
</protein>
<dbReference type="OrthoDB" id="7492310at2759"/>
<organism evidence="1 2">
    <name type="scientific">Pararge aegeria aegeria</name>
    <dbReference type="NCBI Taxonomy" id="348720"/>
    <lineage>
        <taxon>Eukaryota</taxon>
        <taxon>Metazoa</taxon>
        <taxon>Ecdysozoa</taxon>
        <taxon>Arthropoda</taxon>
        <taxon>Hexapoda</taxon>
        <taxon>Insecta</taxon>
        <taxon>Pterygota</taxon>
        <taxon>Neoptera</taxon>
        <taxon>Endopterygota</taxon>
        <taxon>Lepidoptera</taxon>
        <taxon>Glossata</taxon>
        <taxon>Ditrysia</taxon>
        <taxon>Papilionoidea</taxon>
        <taxon>Nymphalidae</taxon>
        <taxon>Satyrinae</taxon>
        <taxon>Satyrini</taxon>
        <taxon>Parargina</taxon>
        <taxon>Pararge</taxon>
    </lineage>
</organism>
<gene>
    <name evidence="1" type="primary">jg25718</name>
    <name evidence="1" type="ORF">PAEG_LOCUS5654</name>
</gene>
<keyword evidence="2" id="KW-1185">Reference proteome</keyword>
<dbReference type="AlphaFoldDB" id="A0A8S4QS73"/>
<dbReference type="Proteomes" id="UP000838756">
    <property type="component" value="Unassembled WGS sequence"/>
</dbReference>
<sequence length="174" mass="20228">MTQKESYEDYVTPAREVNVYASSEVKQRYNVEENSPIHNRYKIINKSYNNKNPNIHGDTQLEKSIKPPNKYEYAEKVKESDEIKAKTENLWYDNEDKSNVDTIILSGALEKPKFGTRFPARHTYKATPNFVANLPVVVEKYNFNEPIPEADRERETLKYLGNPPASINKKVRLT</sequence>
<reference evidence="1" key="1">
    <citation type="submission" date="2022-03" db="EMBL/GenBank/DDBJ databases">
        <authorList>
            <person name="Lindestad O."/>
        </authorList>
    </citation>
    <scope>NUCLEOTIDE SEQUENCE</scope>
</reference>
<evidence type="ECO:0000313" key="1">
    <source>
        <dbReference type="EMBL" id="CAH2217772.1"/>
    </source>
</evidence>
<proteinExistence type="predicted"/>
<dbReference type="EMBL" id="CAKXAJ010018514">
    <property type="protein sequence ID" value="CAH2217772.1"/>
    <property type="molecule type" value="Genomic_DNA"/>
</dbReference>
<evidence type="ECO:0000313" key="2">
    <source>
        <dbReference type="Proteomes" id="UP000838756"/>
    </source>
</evidence>